<reference evidence="3" key="1">
    <citation type="submission" date="2025-08" db="UniProtKB">
        <authorList>
            <consortium name="RefSeq"/>
        </authorList>
    </citation>
    <scope>IDENTIFICATION</scope>
    <source>
        <strain evidence="3">11010-0011.00</strain>
        <tissue evidence="3">Whole body</tissue>
    </source>
</reference>
<evidence type="ECO:0000313" key="3">
    <source>
        <dbReference type="RefSeq" id="XP_030375630.1"/>
    </source>
</evidence>
<keyword evidence="2" id="KW-1185">Reference proteome</keyword>
<sequence>MARHQFSRSLLLLAALVTLLATCGAVAPTRLRYSRQRLMRPFARQQLPENAVPPTPYPSASELKPEVPFDAEASEAAEKVSVEAEPALIYGPPIDDPLPVENEEPSLVDIEEIDSEDVSVESTTPAVAVPARLRQNLQRLAKLQMAKRQRHQQQRAARLEEGEAPPVAVSPSFLVAPAPAISPVANPVPQFYYFAAPQQLQQQLTW</sequence>
<feature type="chain" id="PRO_5026913053" evidence="1">
    <location>
        <begin position="26"/>
        <end position="206"/>
    </location>
</feature>
<protein>
    <submittedName>
        <fullName evidence="3">Uncharacterized protein LOC115624920</fullName>
    </submittedName>
</protein>
<dbReference type="GeneID" id="115624920"/>
<organism evidence="2 3">
    <name type="scientific">Drosophila lebanonensis</name>
    <name type="common">Fruit fly</name>
    <name type="synonym">Scaptodrosophila lebanonensis</name>
    <dbReference type="NCBI Taxonomy" id="7225"/>
    <lineage>
        <taxon>Eukaryota</taxon>
        <taxon>Metazoa</taxon>
        <taxon>Ecdysozoa</taxon>
        <taxon>Arthropoda</taxon>
        <taxon>Hexapoda</taxon>
        <taxon>Insecta</taxon>
        <taxon>Pterygota</taxon>
        <taxon>Neoptera</taxon>
        <taxon>Endopterygota</taxon>
        <taxon>Diptera</taxon>
        <taxon>Brachycera</taxon>
        <taxon>Muscomorpha</taxon>
        <taxon>Ephydroidea</taxon>
        <taxon>Drosophilidae</taxon>
        <taxon>Scaptodrosophila</taxon>
    </lineage>
</organism>
<evidence type="ECO:0000313" key="2">
    <source>
        <dbReference type="Proteomes" id="UP000504634"/>
    </source>
</evidence>
<gene>
    <name evidence="3" type="primary">LOC115624920</name>
</gene>
<evidence type="ECO:0000256" key="1">
    <source>
        <dbReference type="SAM" id="SignalP"/>
    </source>
</evidence>
<name>A0A6J2TJJ5_DROLE</name>
<keyword evidence="1" id="KW-0732">Signal</keyword>
<dbReference type="Proteomes" id="UP000504634">
    <property type="component" value="Unplaced"/>
</dbReference>
<dbReference type="OrthoDB" id="6750008at2759"/>
<dbReference type="AlphaFoldDB" id="A0A6J2TJJ5"/>
<feature type="signal peptide" evidence="1">
    <location>
        <begin position="1"/>
        <end position="25"/>
    </location>
</feature>
<proteinExistence type="predicted"/>
<accession>A0A6J2TJJ5</accession>
<dbReference type="RefSeq" id="XP_030375630.1">
    <property type="nucleotide sequence ID" value="XM_030519770.1"/>
</dbReference>